<evidence type="ECO:0000256" key="2">
    <source>
        <dbReference type="ARBA" id="ARBA00022729"/>
    </source>
</evidence>
<evidence type="ECO:0000256" key="1">
    <source>
        <dbReference type="ARBA" id="ARBA00004370"/>
    </source>
</evidence>
<dbReference type="InterPro" id="IPR015631">
    <property type="entry name" value="CD2/SLAM_rcpt"/>
</dbReference>
<accession>A0A7L0CCT5</accession>
<dbReference type="Pfam" id="PF11465">
    <property type="entry name" value="Receptor_2B4"/>
    <property type="match status" value="1"/>
</dbReference>
<dbReference type="PANTHER" id="PTHR12080:SF56">
    <property type="entry name" value="NATURAL KILLER CELL RECEPTOR 2B4"/>
    <property type="match status" value="1"/>
</dbReference>
<comment type="subcellular location">
    <subcellularLocation>
        <location evidence="1">Membrane</location>
    </subcellularLocation>
</comment>
<evidence type="ECO:0000256" key="3">
    <source>
        <dbReference type="ARBA" id="ARBA00023136"/>
    </source>
</evidence>
<keyword evidence="5" id="KW-1133">Transmembrane helix</keyword>
<comment type="caution">
    <text evidence="7">The sequence shown here is derived from an EMBL/GenBank/DDBJ whole genome shotgun (WGS) entry which is preliminary data.</text>
</comment>
<evidence type="ECO:0000256" key="4">
    <source>
        <dbReference type="ARBA" id="ARBA00023180"/>
    </source>
</evidence>
<evidence type="ECO:0000313" key="8">
    <source>
        <dbReference type="Proteomes" id="UP000519115"/>
    </source>
</evidence>
<evidence type="ECO:0000256" key="5">
    <source>
        <dbReference type="SAM" id="Phobius"/>
    </source>
</evidence>
<feature type="non-terminal residue" evidence="7">
    <location>
        <position position="345"/>
    </location>
</feature>
<keyword evidence="4" id="KW-0325">Glycoprotein</keyword>
<feature type="domain" description="Natural killer cell receptor 2B4 immunoglobulin" evidence="6">
    <location>
        <begin position="15"/>
        <end position="110"/>
    </location>
</feature>
<keyword evidence="5" id="KW-0812">Transmembrane</keyword>
<keyword evidence="8" id="KW-1185">Reference proteome</keyword>
<evidence type="ECO:0000313" key="7">
    <source>
        <dbReference type="EMBL" id="NXJ56796.1"/>
    </source>
</evidence>
<dbReference type="InterPro" id="IPR024303">
    <property type="entry name" value="NK_rcpt_2B4_Ig_dom"/>
</dbReference>
<dbReference type="PANTHER" id="PTHR12080">
    <property type="entry name" value="SIGNALING LYMPHOCYTIC ACTIVATION MOLECULE"/>
    <property type="match status" value="1"/>
</dbReference>
<dbReference type="GO" id="GO:0002323">
    <property type="term" value="P:natural killer cell activation involved in immune response"/>
    <property type="evidence" value="ECO:0007669"/>
    <property type="project" value="TreeGrafter"/>
</dbReference>
<gene>
    <name evidence="7" type="primary">Cd244</name>
    <name evidence="7" type="ORF">SPITYR_R00842</name>
</gene>
<dbReference type="AlphaFoldDB" id="A0A7L0CCT5"/>
<dbReference type="GO" id="GO:0042288">
    <property type="term" value="F:MHC class I protein binding"/>
    <property type="evidence" value="ECO:0007669"/>
    <property type="project" value="TreeGrafter"/>
</dbReference>
<dbReference type="InterPro" id="IPR013783">
    <property type="entry name" value="Ig-like_fold"/>
</dbReference>
<protein>
    <submittedName>
        <fullName evidence="7">CD244 protein</fullName>
    </submittedName>
</protein>
<organism evidence="7 8">
    <name type="scientific">Spizaetus tyrannus</name>
    <name type="common">black hawk-eagle</name>
    <dbReference type="NCBI Taxonomy" id="252798"/>
    <lineage>
        <taxon>Eukaryota</taxon>
        <taxon>Metazoa</taxon>
        <taxon>Chordata</taxon>
        <taxon>Craniata</taxon>
        <taxon>Vertebrata</taxon>
        <taxon>Euteleostomi</taxon>
        <taxon>Archelosauria</taxon>
        <taxon>Archosauria</taxon>
        <taxon>Dinosauria</taxon>
        <taxon>Saurischia</taxon>
        <taxon>Theropoda</taxon>
        <taxon>Coelurosauria</taxon>
        <taxon>Aves</taxon>
        <taxon>Neognathae</taxon>
        <taxon>Neoaves</taxon>
        <taxon>Telluraves</taxon>
        <taxon>Accipitrimorphae</taxon>
        <taxon>Accipitriformes</taxon>
        <taxon>Accipitridae</taxon>
        <taxon>Accipitrinae</taxon>
        <taxon>Spizaetus</taxon>
    </lineage>
</organism>
<keyword evidence="2" id="KW-0732">Signal</keyword>
<dbReference type="Gene3D" id="2.60.40.10">
    <property type="entry name" value="Immunoglobulins"/>
    <property type="match status" value="2"/>
</dbReference>
<proteinExistence type="predicted"/>
<dbReference type="InterPro" id="IPR036179">
    <property type="entry name" value="Ig-like_dom_sf"/>
</dbReference>
<dbReference type="EMBL" id="VXAF01001011">
    <property type="protein sequence ID" value="NXJ56796.1"/>
    <property type="molecule type" value="Genomic_DNA"/>
</dbReference>
<name>A0A7L0CCT5_9AVES</name>
<reference evidence="7 8" key="1">
    <citation type="submission" date="2019-09" db="EMBL/GenBank/DDBJ databases">
        <title>Bird 10,000 Genomes (B10K) Project - Family phase.</title>
        <authorList>
            <person name="Zhang G."/>
        </authorList>
    </citation>
    <scope>NUCLEOTIDE SEQUENCE [LARGE SCALE GENOMIC DNA]</scope>
    <source>
        <strain evidence="7">B10K-DU-007-42</strain>
        <tissue evidence="7">Muscle</tissue>
    </source>
</reference>
<keyword evidence="3 5" id="KW-0472">Membrane</keyword>
<feature type="transmembrane region" description="Helical" evidence="5">
    <location>
        <begin position="210"/>
        <end position="231"/>
    </location>
</feature>
<evidence type="ECO:0000259" key="6">
    <source>
        <dbReference type="Pfam" id="PF11465"/>
    </source>
</evidence>
<sequence length="345" mass="37539">SALGPLECWEQAVSANGALHLQPEKPPQGWTKVTWRVRLDAGYQQRILTVEKNKADLFSNSTFFGRAVFQQETFSLRISPVSTADSGVYEAEFEDTSGTLTTRCFRVSVWEPVHSLHLETHVLDREQGWCNLSLVCTVSGAGNVSYSWSCSGGPQGALEHQPWLHLEVHGDADPTICRCNVSNPVSWSTDSTNITVASCQAVASGQSSIIPWWVVAVSLGLALAISIALIVTCNWRRKRAKDPPAGQVEQMLTVYEEVGKGQTSQNPNGTSEATVGGNTIYAVICTKMQGPSHPQEPKSYTIYSTVQPTMKVKLPHCSCSAPQSSSLKKKRLDPALVSTAYVEVT</sequence>
<dbReference type="Proteomes" id="UP000519115">
    <property type="component" value="Unassembled WGS sequence"/>
</dbReference>
<feature type="non-terminal residue" evidence="7">
    <location>
        <position position="1"/>
    </location>
</feature>
<dbReference type="GO" id="GO:0009897">
    <property type="term" value="C:external side of plasma membrane"/>
    <property type="evidence" value="ECO:0007669"/>
    <property type="project" value="TreeGrafter"/>
</dbReference>
<dbReference type="SUPFAM" id="SSF48726">
    <property type="entry name" value="Immunoglobulin"/>
    <property type="match status" value="1"/>
</dbReference>